<dbReference type="PANTHER" id="PTHR41317:SF1">
    <property type="entry name" value="PD-(D_E)XK NUCLEASE FAMILY TRANSPOSASE"/>
    <property type="match status" value="1"/>
</dbReference>
<dbReference type="AlphaFoldDB" id="A0A9D2GZS8"/>
<proteinExistence type="predicted"/>
<evidence type="ECO:0000313" key="1">
    <source>
        <dbReference type="EMBL" id="HIZ92176.1"/>
    </source>
</evidence>
<sequence>MEKLQRLPFKARKAVFEKLEQIVDIAAMSKEDRMKYDESIKVYRDQLVTMEYERQKGKAEGFAEGEAKERLKNARGMKAAGIAPDLIAQITGLPLETVEGL</sequence>
<protein>
    <submittedName>
        <fullName evidence="1">Rpn family recombination-promoting nuclease/putative transposase</fullName>
    </submittedName>
</protein>
<accession>A0A9D2GZS8</accession>
<reference evidence="1" key="2">
    <citation type="submission" date="2021-04" db="EMBL/GenBank/DDBJ databases">
        <authorList>
            <person name="Gilroy R."/>
        </authorList>
    </citation>
    <scope>NUCLEOTIDE SEQUENCE</scope>
    <source>
        <strain evidence="1">CHK118-2852</strain>
    </source>
</reference>
<dbReference type="EMBL" id="DXAV01000071">
    <property type="protein sequence ID" value="HIZ92176.1"/>
    <property type="molecule type" value="Genomic_DNA"/>
</dbReference>
<name>A0A9D2GZS8_9BACE</name>
<gene>
    <name evidence="1" type="ORF">H9807_08690</name>
</gene>
<evidence type="ECO:0000313" key="2">
    <source>
        <dbReference type="Proteomes" id="UP000824108"/>
    </source>
</evidence>
<comment type="caution">
    <text evidence="1">The sequence shown here is derived from an EMBL/GenBank/DDBJ whole genome shotgun (WGS) entry which is preliminary data.</text>
</comment>
<dbReference type="Proteomes" id="UP000824108">
    <property type="component" value="Unassembled WGS sequence"/>
</dbReference>
<organism evidence="1 2">
    <name type="scientific">Candidatus Bacteroides merdavium</name>
    <dbReference type="NCBI Taxonomy" id="2838472"/>
    <lineage>
        <taxon>Bacteria</taxon>
        <taxon>Pseudomonadati</taxon>
        <taxon>Bacteroidota</taxon>
        <taxon>Bacteroidia</taxon>
        <taxon>Bacteroidales</taxon>
        <taxon>Bacteroidaceae</taxon>
        <taxon>Bacteroides</taxon>
    </lineage>
</organism>
<reference evidence="1" key="1">
    <citation type="journal article" date="2021" name="PeerJ">
        <title>Extensive microbial diversity within the chicken gut microbiome revealed by metagenomics and culture.</title>
        <authorList>
            <person name="Gilroy R."/>
            <person name="Ravi A."/>
            <person name="Getino M."/>
            <person name="Pursley I."/>
            <person name="Horton D.L."/>
            <person name="Alikhan N.F."/>
            <person name="Baker D."/>
            <person name="Gharbi K."/>
            <person name="Hall N."/>
            <person name="Watson M."/>
            <person name="Adriaenssens E.M."/>
            <person name="Foster-Nyarko E."/>
            <person name="Jarju S."/>
            <person name="Secka A."/>
            <person name="Antonio M."/>
            <person name="Oren A."/>
            <person name="Chaudhuri R.R."/>
            <person name="La Ragione R."/>
            <person name="Hildebrand F."/>
            <person name="Pallen M.J."/>
        </authorList>
    </citation>
    <scope>NUCLEOTIDE SEQUENCE</scope>
    <source>
        <strain evidence="1">CHK118-2852</strain>
    </source>
</reference>
<dbReference type="PANTHER" id="PTHR41317">
    <property type="entry name" value="PD-(D_E)XK NUCLEASE FAMILY TRANSPOSASE"/>
    <property type="match status" value="1"/>
</dbReference>